<protein>
    <recommendedName>
        <fullName evidence="5">Transport permease protein</fullName>
    </recommendedName>
</protein>
<evidence type="ECO:0000256" key="3">
    <source>
        <dbReference type="ARBA" id="ARBA00022989"/>
    </source>
</evidence>
<accession>A0A0M7BD81</accession>
<feature type="transmembrane region" description="Helical" evidence="5">
    <location>
        <begin position="250"/>
        <end position="271"/>
    </location>
</feature>
<dbReference type="Pfam" id="PF01061">
    <property type="entry name" value="ABC2_membrane"/>
    <property type="match status" value="1"/>
</dbReference>
<keyword evidence="3 5" id="KW-1133">Transmembrane helix</keyword>
<gene>
    <name evidence="7" type="primary">yadH</name>
    <name evidence="7" type="ORF">JSE7799_02490</name>
</gene>
<dbReference type="EMBL" id="CYPR01000162">
    <property type="protein sequence ID" value="CUH39762.1"/>
    <property type="molecule type" value="Genomic_DNA"/>
</dbReference>
<keyword evidence="4 5" id="KW-0472">Membrane</keyword>
<dbReference type="RefSeq" id="WP_083480544.1">
    <property type="nucleotide sequence ID" value="NZ_CYPR01000162.1"/>
</dbReference>
<dbReference type="NCBIfam" id="NF011648">
    <property type="entry name" value="PRK15066.1"/>
    <property type="match status" value="1"/>
</dbReference>
<feature type="transmembrane region" description="Helical" evidence="5">
    <location>
        <begin position="165"/>
        <end position="186"/>
    </location>
</feature>
<name>A0A0M7BD81_9RHOB</name>
<dbReference type="STRING" id="313367.JSE7799_02490"/>
<comment type="subcellular location">
    <subcellularLocation>
        <location evidence="5">Cell inner membrane</location>
        <topology evidence="5">Multi-pass membrane protein</topology>
    </subcellularLocation>
    <subcellularLocation>
        <location evidence="1">Membrane</location>
        <topology evidence="1">Multi-pass membrane protein</topology>
    </subcellularLocation>
</comment>
<dbReference type="Proteomes" id="UP000049455">
    <property type="component" value="Unassembled WGS sequence"/>
</dbReference>
<feature type="transmembrane region" description="Helical" evidence="5">
    <location>
        <begin position="51"/>
        <end position="69"/>
    </location>
</feature>
<dbReference type="GO" id="GO:0043190">
    <property type="term" value="C:ATP-binding cassette (ABC) transporter complex"/>
    <property type="evidence" value="ECO:0007669"/>
    <property type="project" value="InterPro"/>
</dbReference>
<dbReference type="PIRSF" id="PIRSF006648">
    <property type="entry name" value="DrrB"/>
    <property type="match status" value="1"/>
</dbReference>
<sequence length="279" mass="30081">MTDTTRMQQPAAAPADFDQGVRRFGAVNWLGMRTLATREMQRFLTVWTQTLLAPLVTAGLFLLIFTLALGDRRGDVMGVSFLHFLAPGILMMTVIQNSFANVSSSIVISKVQGNIVDTLMPPLSAFELVVGYLAGGVLRGIVVALAITLILFPFIGLWVQNPLGALVWVVMGGAFLGALGIVAGVFANKFDQIAAITNFIVTPLSFLSGTFYSLETLPPFMRAISHANPVFYLIDGLRASVLGVSDSSPWLGFAVVLASTLAVSALAWWMFRSGYRLKS</sequence>
<dbReference type="InterPro" id="IPR047817">
    <property type="entry name" value="ABC2_TM_bact-type"/>
</dbReference>
<keyword evidence="5" id="KW-0813">Transport</keyword>
<comment type="similarity">
    <text evidence="5">Belongs to the ABC-2 integral membrane protein family.</text>
</comment>
<evidence type="ECO:0000256" key="1">
    <source>
        <dbReference type="ARBA" id="ARBA00004141"/>
    </source>
</evidence>
<evidence type="ECO:0000256" key="4">
    <source>
        <dbReference type="ARBA" id="ARBA00023136"/>
    </source>
</evidence>
<dbReference type="AlphaFoldDB" id="A0A0M7BD81"/>
<dbReference type="PANTHER" id="PTHR43332">
    <property type="entry name" value="INNER MEMBRANE TRANSPORT PERMEASE YADH-RELATED"/>
    <property type="match status" value="1"/>
</dbReference>
<feature type="transmembrane region" description="Helical" evidence="5">
    <location>
        <begin position="193"/>
        <end position="212"/>
    </location>
</feature>
<dbReference type="PROSITE" id="PS51012">
    <property type="entry name" value="ABC_TM2"/>
    <property type="match status" value="1"/>
</dbReference>
<keyword evidence="2 5" id="KW-0812">Transmembrane</keyword>
<feature type="domain" description="ABC transmembrane type-2" evidence="6">
    <location>
        <begin position="45"/>
        <end position="274"/>
    </location>
</feature>
<proteinExistence type="inferred from homology"/>
<organism evidence="7 8">
    <name type="scientific">Jannaschia seosinensis</name>
    <dbReference type="NCBI Taxonomy" id="313367"/>
    <lineage>
        <taxon>Bacteria</taxon>
        <taxon>Pseudomonadati</taxon>
        <taxon>Pseudomonadota</taxon>
        <taxon>Alphaproteobacteria</taxon>
        <taxon>Rhodobacterales</taxon>
        <taxon>Roseobacteraceae</taxon>
        <taxon>Jannaschia</taxon>
    </lineage>
</organism>
<keyword evidence="5" id="KW-1003">Cell membrane</keyword>
<dbReference type="InterPro" id="IPR013525">
    <property type="entry name" value="ABC2_TM"/>
</dbReference>
<evidence type="ECO:0000313" key="7">
    <source>
        <dbReference type="EMBL" id="CUH39762.1"/>
    </source>
</evidence>
<comment type="caution">
    <text evidence="5">Lacks conserved residue(s) required for the propagation of feature annotation.</text>
</comment>
<evidence type="ECO:0000259" key="6">
    <source>
        <dbReference type="PROSITE" id="PS51012"/>
    </source>
</evidence>
<evidence type="ECO:0000313" key="8">
    <source>
        <dbReference type="Proteomes" id="UP000049455"/>
    </source>
</evidence>
<dbReference type="InterPro" id="IPR052522">
    <property type="entry name" value="ABC-2_transport_permease"/>
</dbReference>
<keyword evidence="8" id="KW-1185">Reference proteome</keyword>
<evidence type="ECO:0000256" key="2">
    <source>
        <dbReference type="ARBA" id="ARBA00022692"/>
    </source>
</evidence>
<evidence type="ECO:0000256" key="5">
    <source>
        <dbReference type="RuleBase" id="RU361157"/>
    </source>
</evidence>
<dbReference type="GO" id="GO:0140359">
    <property type="term" value="F:ABC-type transporter activity"/>
    <property type="evidence" value="ECO:0007669"/>
    <property type="project" value="InterPro"/>
</dbReference>
<reference evidence="7 8" key="1">
    <citation type="submission" date="2015-09" db="EMBL/GenBank/DDBJ databases">
        <authorList>
            <person name="Jackson K.R."/>
            <person name="Lunt B.L."/>
            <person name="Fisher J.N.B."/>
            <person name="Gardner A.V."/>
            <person name="Bailey M.E."/>
            <person name="Deus L.M."/>
            <person name="Earl A.S."/>
            <person name="Gibby P.D."/>
            <person name="Hartmann K.A."/>
            <person name="Liu J.E."/>
            <person name="Manci A.M."/>
            <person name="Nielsen D.A."/>
            <person name="Solomon M.B."/>
            <person name="Breakwell D.P."/>
            <person name="Burnett S.H."/>
            <person name="Grose J.H."/>
        </authorList>
    </citation>
    <scope>NUCLEOTIDE SEQUENCE [LARGE SCALE GENOMIC DNA]</scope>
    <source>
        <strain evidence="7 8">CECT 7799</strain>
    </source>
</reference>
<dbReference type="InterPro" id="IPR000412">
    <property type="entry name" value="ABC_2_transport"/>
</dbReference>
<dbReference type="PRINTS" id="PR00164">
    <property type="entry name" value="ABC2TRNSPORT"/>
</dbReference>
<dbReference type="PANTHER" id="PTHR43332:SF2">
    <property type="entry name" value="INNER MEMBRANE TRANSPORT PERMEASE YADH"/>
    <property type="match status" value="1"/>
</dbReference>